<dbReference type="AlphaFoldDB" id="A0AAQ3LZN5"/>
<feature type="coiled-coil region" evidence="1">
    <location>
        <begin position="274"/>
        <end position="301"/>
    </location>
</feature>
<evidence type="ECO:0000256" key="1">
    <source>
        <dbReference type="SAM" id="Coils"/>
    </source>
</evidence>
<dbReference type="Proteomes" id="UP001303373">
    <property type="component" value="Chromosome 1"/>
</dbReference>
<keyword evidence="1" id="KW-0175">Coiled coil</keyword>
<evidence type="ECO:0008006" key="5">
    <source>
        <dbReference type="Google" id="ProtNLM"/>
    </source>
</evidence>
<feature type="compositionally biased region" description="Low complexity" evidence="2">
    <location>
        <begin position="40"/>
        <end position="51"/>
    </location>
</feature>
<gene>
    <name evidence="3" type="ORF">R9X50_00005100</name>
</gene>
<feature type="compositionally biased region" description="Basic and acidic residues" evidence="2">
    <location>
        <begin position="23"/>
        <end position="34"/>
    </location>
</feature>
<sequence>MGWLWGSSEAKATSSDPYSKLDPALREFLDKESPLKYNETQPTATKTQPAADEPQSYRAKLGWDQPSLDQESQTSKPQPEQLAVPQESLYQDGRYAHLWKNYRPQSEIESSGRSDQDRLADVVAAYNDRKAAIGRAAVENCALEQMAERDCWENGSLAEKFNMCRGPNREFLRCYTMQSRFLKALGYLNTMRSPEEEEKIQMHADKLYHQMLDREREAEEAKKEGKEAPSLTPLITAESTEKALGSDSAFSTARARARELGMTNTLSQYAPEKQEQIKESLKGMNERERELELQLIAAETRAELEYADKIKAELAVERQARAERRDRGKETIGDTIKRLWGWDK</sequence>
<evidence type="ECO:0000256" key="2">
    <source>
        <dbReference type="SAM" id="MobiDB-lite"/>
    </source>
</evidence>
<feature type="compositionally biased region" description="Polar residues" evidence="2">
    <location>
        <begin position="67"/>
        <end position="78"/>
    </location>
</feature>
<proteinExistence type="predicted"/>
<dbReference type="EMBL" id="CP138580">
    <property type="protein sequence ID" value="WPG97277.1"/>
    <property type="molecule type" value="Genomic_DNA"/>
</dbReference>
<feature type="compositionally biased region" description="Basic and acidic residues" evidence="2">
    <location>
        <begin position="215"/>
        <end position="227"/>
    </location>
</feature>
<organism evidence="3 4">
    <name type="scientific">Acrodontium crateriforme</name>
    <dbReference type="NCBI Taxonomy" id="150365"/>
    <lineage>
        <taxon>Eukaryota</taxon>
        <taxon>Fungi</taxon>
        <taxon>Dikarya</taxon>
        <taxon>Ascomycota</taxon>
        <taxon>Pezizomycotina</taxon>
        <taxon>Dothideomycetes</taxon>
        <taxon>Dothideomycetidae</taxon>
        <taxon>Mycosphaerellales</taxon>
        <taxon>Teratosphaeriaceae</taxon>
        <taxon>Acrodontium</taxon>
    </lineage>
</organism>
<accession>A0AAQ3LZN5</accession>
<protein>
    <recommendedName>
        <fullName evidence="5">Autophagy protein</fullName>
    </recommendedName>
</protein>
<name>A0AAQ3LZN5_9PEZI</name>
<evidence type="ECO:0000313" key="3">
    <source>
        <dbReference type="EMBL" id="WPG97277.1"/>
    </source>
</evidence>
<keyword evidence="4" id="KW-1185">Reference proteome</keyword>
<feature type="region of interest" description="Disordered" evidence="2">
    <location>
        <begin position="215"/>
        <end position="249"/>
    </location>
</feature>
<evidence type="ECO:0000313" key="4">
    <source>
        <dbReference type="Proteomes" id="UP001303373"/>
    </source>
</evidence>
<feature type="region of interest" description="Disordered" evidence="2">
    <location>
        <begin position="1"/>
        <end position="83"/>
    </location>
</feature>
<reference evidence="3 4" key="1">
    <citation type="submission" date="2023-11" db="EMBL/GenBank/DDBJ databases">
        <title>An acidophilic fungus is an integral part of prey digestion in a carnivorous sundew plant.</title>
        <authorList>
            <person name="Tsai I.J."/>
        </authorList>
    </citation>
    <scope>NUCLEOTIDE SEQUENCE [LARGE SCALE GENOMIC DNA]</scope>
    <source>
        <strain evidence="3">169a</strain>
    </source>
</reference>